<dbReference type="OrthoDB" id="6333343at2759"/>
<dbReference type="PANTHER" id="PTHR46560:SF3">
    <property type="entry name" value="ZP DOMAIN-CONTAINING PROTEIN"/>
    <property type="match status" value="1"/>
</dbReference>
<dbReference type="Proteomes" id="UP001153714">
    <property type="component" value="Chromosome 19"/>
</dbReference>
<dbReference type="InterPro" id="IPR042235">
    <property type="entry name" value="ZP-C_dom"/>
</dbReference>
<evidence type="ECO:0000259" key="3">
    <source>
        <dbReference type="PROSITE" id="PS51034"/>
    </source>
</evidence>
<feature type="compositionally biased region" description="Low complexity" evidence="2">
    <location>
        <begin position="15"/>
        <end position="39"/>
    </location>
</feature>
<dbReference type="PANTHER" id="PTHR46560">
    <property type="entry name" value="CYPHER, ISOFORM B"/>
    <property type="match status" value="1"/>
</dbReference>
<gene>
    <name evidence="4" type="ORF">DIATSA_LOCUS5983</name>
</gene>
<reference evidence="4" key="2">
    <citation type="submission" date="2022-10" db="EMBL/GenBank/DDBJ databases">
        <authorList>
            <consortium name="ENA_rothamsted_submissions"/>
            <consortium name="culmorum"/>
            <person name="King R."/>
        </authorList>
    </citation>
    <scope>NUCLEOTIDE SEQUENCE</scope>
</reference>
<evidence type="ECO:0000313" key="4">
    <source>
        <dbReference type="EMBL" id="CAG9788150.1"/>
    </source>
</evidence>
<proteinExistence type="predicted"/>
<dbReference type="Pfam" id="PF00100">
    <property type="entry name" value="Zona_pellucida"/>
    <property type="match status" value="1"/>
</dbReference>
<dbReference type="InterPro" id="IPR055355">
    <property type="entry name" value="ZP-C"/>
</dbReference>
<feature type="region of interest" description="Disordered" evidence="2">
    <location>
        <begin position="409"/>
        <end position="440"/>
    </location>
</feature>
<name>A0A9N9WD68_9NEOP</name>
<reference evidence="4" key="1">
    <citation type="submission" date="2021-12" db="EMBL/GenBank/DDBJ databases">
        <authorList>
            <person name="King R."/>
        </authorList>
    </citation>
    <scope>NUCLEOTIDE SEQUENCE</scope>
</reference>
<dbReference type="InterPro" id="IPR001507">
    <property type="entry name" value="ZP_dom"/>
</dbReference>
<dbReference type="AlphaFoldDB" id="A0A9N9WD68"/>
<feature type="domain" description="ZP" evidence="3">
    <location>
        <begin position="82"/>
        <end position="348"/>
    </location>
</feature>
<feature type="compositionally biased region" description="Basic residues" evidence="2">
    <location>
        <begin position="419"/>
        <end position="433"/>
    </location>
</feature>
<protein>
    <recommendedName>
        <fullName evidence="3">ZP domain-containing protein</fullName>
    </recommendedName>
</protein>
<organism evidence="4 5">
    <name type="scientific">Diatraea saccharalis</name>
    <name type="common">sugarcane borer</name>
    <dbReference type="NCBI Taxonomy" id="40085"/>
    <lineage>
        <taxon>Eukaryota</taxon>
        <taxon>Metazoa</taxon>
        <taxon>Ecdysozoa</taxon>
        <taxon>Arthropoda</taxon>
        <taxon>Hexapoda</taxon>
        <taxon>Insecta</taxon>
        <taxon>Pterygota</taxon>
        <taxon>Neoptera</taxon>
        <taxon>Endopterygota</taxon>
        <taxon>Lepidoptera</taxon>
        <taxon>Glossata</taxon>
        <taxon>Ditrysia</taxon>
        <taxon>Pyraloidea</taxon>
        <taxon>Crambidae</taxon>
        <taxon>Crambinae</taxon>
        <taxon>Diatraea</taxon>
    </lineage>
</organism>
<feature type="compositionally biased region" description="Basic and acidic residues" evidence="2">
    <location>
        <begin position="1"/>
        <end position="11"/>
    </location>
</feature>
<evidence type="ECO:0000313" key="5">
    <source>
        <dbReference type="Proteomes" id="UP001153714"/>
    </source>
</evidence>
<accession>A0A9N9WD68</accession>
<feature type="region of interest" description="Disordered" evidence="2">
    <location>
        <begin position="1"/>
        <end position="60"/>
    </location>
</feature>
<keyword evidence="5" id="KW-1185">Reference proteome</keyword>
<feature type="compositionally biased region" description="Acidic residues" evidence="2">
    <location>
        <begin position="40"/>
        <end position="50"/>
    </location>
</feature>
<evidence type="ECO:0000256" key="2">
    <source>
        <dbReference type="SAM" id="MobiDB-lite"/>
    </source>
</evidence>
<dbReference type="PROSITE" id="PS51034">
    <property type="entry name" value="ZP_2"/>
    <property type="match status" value="1"/>
</dbReference>
<sequence length="451" mass="50494">MRVSTAEKRPVELMTSAESSETSTEVTVVSVSSSLSSSSELDEGSGDDPPDPSSTSSFGHIKNETREALKTDGTEQDPVVFLSEKNSYIPVSIKPRSPAVDTAWREPPAWEREYRYSYDPDCMYINGTGRDYYEFYIQLNRCGTLGRNSQHDDTRKHPTKNLMWNTITVQYNPLIEEELDEHFKVTCEYGYDFWKTVTFPFLDVEVATGNPVVFTLQPPECYMEIRSGYGATGARVSGPVRVGDPLTLLIYMRSAYDGFDIVVNDCFAHNGATKRIQLIDEYGCPVDDKLISRFRGSWSESGVFETQVYAYMKTFRFTGSPALYIECDVRMCHGRCPSQPCHWRNMKSVKRRSVEETERAASVAPRLSENISLFQSLRVLQEGEEDSELAANTDVRAVGAGGDVRRAGGGAVRGAAGRRALHAPRLARQRPPRVRAAQGTHQIITISQQHS</sequence>
<evidence type="ECO:0000256" key="1">
    <source>
        <dbReference type="ARBA" id="ARBA00023157"/>
    </source>
</evidence>
<keyword evidence="1" id="KW-1015">Disulfide bond</keyword>
<dbReference type="Gene3D" id="2.60.40.4100">
    <property type="entry name" value="Zona pellucida, ZP-C domain"/>
    <property type="match status" value="1"/>
</dbReference>
<dbReference type="SMART" id="SM00241">
    <property type="entry name" value="ZP"/>
    <property type="match status" value="1"/>
</dbReference>
<dbReference type="EMBL" id="OU893350">
    <property type="protein sequence ID" value="CAG9788150.1"/>
    <property type="molecule type" value="Genomic_DNA"/>
</dbReference>